<dbReference type="EMBL" id="LVYD01000068">
    <property type="protein sequence ID" value="OQP59986.1"/>
    <property type="molecule type" value="Genomic_DNA"/>
</dbReference>
<gene>
    <name evidence="2" type="ORF">A3860_35015</name>
</gene>
<organism evidence="2 3">
    <name type="scientific">Niastella vici</name>
    <dbReference type="NCBI Taxonomy" id="1703345"/>
    <lineage>
        <taxon>Bacteria</taxon>
        <taxon>Pseudomonadati</taxon>
        <taxon>Bacteroidota</taxon>
        <taxon>Chitinophagia</taxon>
        <taxon>Chitinophagales</taxon>
        <taxon>Chitinophagaceae</taxon>
        <taxon>Niastella</taxon>
    </lineage>
</organism>
<dbReference type="Proteomes" id="UP000192796">
    <property type="component" value="Unassembled WGS sequence"/>
</dbReference>
<accession>A0A1V9FP03</accession>
<dbReference type="PROSITE" id="PS50910">
    <property type="entry name" value="HEPN"/>
    <property type="match status" value="1"/>
</dbReference>
<dbReference type="RefSeq" id="WP_081153698.1">
    <property type="nucleotide sequence ID" value="NZ_LVYD01000068.1"/>
</dbReference>
<dbReference type="AlphaFoldDB" id="A0A1V9FP03"/>
<dbReference type="InterPro" id="IPR007842">
    <property type="entry name" value="HEPN_dom"/>
</dbReference>
<dbReference type="SMART" id="SM00748">
    <property type="entry name" value="HEPN"/>
    <property type="match status" value="1"/>
</dbReference>
<evidence type="ECO:0000313" key="3">
    <source>
        <dbReference type="Proteomes" id="UP000192796"/>
    </source>
</evidence>
<keyword evidence="3" id="KW-1185">Reference proteome</keyword>
<evidence type="ECO:0000313" key="2">
    <source>
        <dbReference type="EMBL" id="OQP59986.1"/>
    </source>
</evidence>
<comment type="caution">
    <text evidence="2">The sequence shown here is derived from an EMBL/GenBank/DDBJ whole genome shotgun (WGS) entry which is preliminary data.</text>
</comment>
<proteinExistence type="predicted"/>
<dbReference type="STRING" id="1703345.A3860_35015"/>
<dbReference type="Gene3D" id="1.20.120.330">
    <property type="entry name" value="Nucleotidyltransferases domain 2"/>
    <property type="match status" value="1"/>
</dbReference>
<reference evidence="2 3" key="1">
    <citation type="submission" date="2016-03" db="EMBL/GenBank/DDBJ databases">
        <title>Niastella vici sp. nov., isolated from farmland soil.</title>
        <authorList>
            <person name="Chen L."/>
            <person name="Wang D."/>
            <person name="Yang S."/>
            <person name="Wang G."/>
        </authorList>
    </citation>
    <scope>NUCLEOTIDE SEQUENCE [LARGE SCALE GENOMIC DNA]</scope>
    <source>
        <strain evidence="2 3">DJ57</strain>
    </source>
</reference>
<name>A0A1V9FP03_9BACT</name>
<dbReference type="OrthoDB" id="1321649at2"/>
<feature type="domain" description="HEPN" evidence="1">
    <location>
        <begin position="174"/>
        <end position="294"/>
    </location>
</feature>
<protein>
    <recommendedName>
        <fullName evidence="1">HEPN domain-containing protein</fullName>
    </recommendedName>
</protein>
<dbReference type="SUPFAM" id="SSF81593">
    <property type="entry name" value="Nucleotidyltransferase substrate binding subunit/domain"/>
    <property type="match status" value="1"/>
</dbReference>
<sequence>MHINGPGNRIEFHTNIFLNEDGHAKDISNWKERLLAIIQHVPDKADTLKPIIQFLVMTIAPARIYMLDHKNIVNQPAPTHIDLLLVIPNKNNIPFTELEPVIEIPYLKESRVACSLHNEGVVLEALRNGHIFYALHFTAENLIYDNTTISYPALSTEAVKEMKQRAREKFLQHFERAEDFYTSAEFLYQKRPGKIIAFLLHQAAEFSYRGILLSLNGYDKRTHEIHSLKKHSRRCAPQLNTIFSGDAEEEKRLTELLNNAYLESRYDSNYEVNENDLNIIFEKVKALQNTCKELVEIKTNLDA</sequence>
<dbReference type="Pfam" id="PF05168">
    <property type="entry name" value="HEPN"/>
    <property type="match status" value="1"/>
</dbReference>
<evidence type="ECO:0000259" key="1">
    <source>
        <dbReference type="PROSITE" id="PS50910"/>
    </source>
</evidence>